<feature type="domain" description="Nudix hydrolase" evidence="1">
    <location>
        <begin position="37"/>
        <end position="167"/>
    </location>
</feature>
<keyword evidence="3" id="KW-1185">Reference proteome</keyword>
<name>A0A643BU67_BALPH</name>
<dbReference type="InterPro" id="IPR000086">
    <property type="entry name" value="NUDIX_hydrolase_dom"/>
</dbReference>
<dbReference type="PANTHER" id="PTHR10885:SF0">
    <property type="entry name" value="ISOPENTENYL-DIPHOSPHATE DELTA-ISOMERASE"/>
    <property type="match status" value="1"/>
</dbReference>
<dbReference type="GO" id="GO:0009240">
    <property type="term" value="P:isopentenyl diphosphate biosynthetic process"/>
    <property type="evidence" value="ECO:0007669"/>
    <property type="project" value="TreeGrafter"/>
</dbReference>
<accession>A0A643BU67</accession>
<dbReference type="AlphaFoldDB" id="A0A643BU67"/>
<dbReference type="SUPFAM" id="SSF55811">
    <property type="entry name" value="Nudix"/>
    <property type="match status" value="1"/>
</dbReference>
<evidence type="ECO:0000259" key="1">
    <source>
        <dbReference type="PROSITE" id="PS51462"/>
    </source>
</evidence>
<dbReference type="PROSITE" id="PS51462">
    <property type="entry name" value="NUDIX"/>
    <property type="match status" value="1"/>
</dbReference>
<protein>
    <recommendedName>
        <fullName evidence="1">Nudix hydrolase domain-containing protein</fullName>
    </recommendedName>
</protein>
<organism evidence="2 3">
    <name type="scientific">Balaenoptera physalus</name>
    <name type="common">Fin whale</name>
    <name type="synonym">Balaena physalus</name>
    <dbReference type="NCBI Taxonomy" id="9770"/>
    <lineage>
        <taxon>Eukaryota</taxon>
        <taxon>Metazoa</taxon>
        <taxon>Chordata</taxon>
        <taxon>Craniata</taxon>
        <taxon>Vertebrata</taxon>
        <taxon>Euteleostomi</taxon>
        <taxon>Mammalia</taxon>
        <taxon>Eutheria</taxon>
        <taxon>Laurasiatheria</taxon>
        <taxon>Artiodactyla</taxon>
        <taxon>Whippomorpha</taxon>
        <taxon>Cetacea</taxon>
        <taxon>Mysticeti</taxon>
        <taxon>Balaenopteridae</taxon>
        <taxon>Balaenoptera</taxon>
    </lineage>
</organism>
<comment type="caution">
    <text evidence="2">The sequence shown here is derived from an EMBL/GenBank/DDBJ whole genome shotgun (WGS) entry which is preliminary data.</text>
</comment>
<proteinExistence type="predicted"/>
<dbReference type="EMBL" id="SGJD01004541">
    <property type="protein sequence ID" value="KAB0391482.1"/>
    <property type="molecule type" value="Genomic_DNA"/>
</dbReference>
<dbReference type="Gene3D" id="3.90.79.10">
    <property type="entry name" value="Nucleoside Triphosphate Pyrophosphohydrolase"/>
    <property type="match status" value="1"/>
</dbReference>
<gene>
    <name evidence="2" type="ORF">E2I00_011329</name>
</gene>
<dbReference type="Proteomes" id="UP000437017">
    <property type="component" value="Unassembled WGS sequence"/>
</dbReference>
<dbReference type="Pfam" id="PF00293">
    <property type="entry name" value="NUDIX"/>
    <property type="match status" value="1"/>
</dbReference>
<evidence type="ECO:0000313" key="3">
    <source>
        <dbReference type="Proteomes" id="UP000437017"/>
    </source>
</evidence>
<dbReference type="GO" id="GO:0005737">
    <property type="term" value="C:cytoplasm"/>
    <property type="evidence" value="ECO:0007669"/>
    <property type="project" value="TreeGrafter"/>
</dbReference>
<dbReference type="OrthoDB" id="510307at2759"/>
<feature type="non-terminal residue" evidence="2">
    <location>
        <position position="1"/>
    </location>
</feature>
<dbReference type="PANTHER" id="PTHR10885">
    <property type="entry name" value="ISOPENTENYL-DIPHOSPHATE DELTA-ISOMERASE"/>
    <property type="match status" value="1"/>
</dbReference>
<evidence type="ECO:0000313" key="2">
    <source>
        <dbReference type="EMBL" id="KAB0391482.1"/>
    </source>
</evidence>
<sequence>PINSDLQVLGEQGYSGQNRHVLTMPEINIDNFDEQQFSFLAAIVIVFNTENKLLLQQRSDAKISFPGCFTNTCSYPLSHKGELEENDAIGLRRAAQRSLKAELAIPMAQVSPEDVNFLTQIHYKAQSDDIWGEIGYILFVRKNVALDSYPCGIKSYCYVSKEELADS</sequence>
<dbReference type="InterPro" id="IPR015797">
    <property type="entry name" value="NUDIX_hydrolase-like_dom_sf"/>
</dbReference>
<reference evidence="2 3" key="1">
    <citation type="journal article" date="2019" name="PLoS ONE">
        <title>Genomic analyses reveal an absence of contemporary introgressive admixture between fin whales and blue whales, despite known hybrids.</title>
        <authorList>
            <person name="Westbury M.V."/>
            <person name="Petersen B."/>
            <person name="Lorenzen E.D."/>
        </authorList>
    </citation>
    <scope>NUCLEOTIDE SEQUENCE [LARGE SCALE GENOMIC DNA]</scope>
    <source>
        <strain evidence="2">FinWhale-01</strain>
    </source>
</reference>
<dbReference type="GO" id="GO:0004452">
    <property type="term" value="F:isopentenyl-diphosphate delta-isomerase activity"/>
    <property type="evidence" value="ECO:0007669"/>
    <property type="project" value="TreeGrafter"/>
</dbReference>